<name>A0A2T5VFZ4_9HYPH</name>
<dbReference type="EMBL" id="QAYG01000001">
    <property type="protein sequence ID" value="PTW62648.1"/>
    <property type="molecule type" value="Genomic_DNA"/>
</dbReference>
<organism evidence="1 2">
    <name type="scientific">Breoghania corrubedonensis</name>
    <dbReference type="NCBI Taxonomy" id="665038"/>
    <lineage>
        <taxon>Bacteria</taxon>
        <taxon>Pseudomonadati</taxon>
        <taxon>Pseudomonadota</taxon>
        <taxon>Alphaproteobacteria</taxon>
        <taxon>Hyphomicrobiales</taxon>
        <taxon>Stappiaceae</taxon>
        <taxon>Breoghania</taxon>
    </lineage>
</organism>
<protein>
    <submittedName>
        <fullName evidence="1">Uncharacterized protein</fullName>
    </submittedName>
</protein>
<keyword evidence="2" id="KW-1185">Reference proteome</keyword>
<evidence type="ECO:0000313" key="1">
    <source>
        <dbReference type="EMBL" id="PTW62648.1"/>
    </source>
</evidence>
<sequence length="46" mass="5260">MTALGDPRFKQIAEWFVGGRDNLDEWGADVNEWDDADDDDDEDAPF</sequence>
<dbReference type="AlphaFoldDB" id="A0A2T5VFZ4"/>
<reference evidence="1 2" key="1">
    <citation type="submission" date="2018-04" db="EMBL/GenBank/DDBJ databases">
        <title>Genomic Encyclopedia of Archaeal and Bacterial Type Strains, Phase II (KMG-II): from individual species to whole genera.</title>
        <authorList>
            <person name="Goeker M."/>
        </authorList>
    </citation>
    <scope>NUCLEOTIDE SEQUENCE [LARGE SCALE GENOMIC DNA]</scope>
    <source>
        <strain evidence="1 2">DSM 23382</strain>
    </source>
</reference>
<evidence type="ECO:0000313" key="2">
    <source>
        <dbReference type="Proteomes" id="UP000244081"/>
    </source>
</evidence>
<gene>
    <name evidence="1" type="ORF">C8N35_101695</name>
</gene>
<proteinExistence type="predicted"/>
<dbReference type="Proteomes" id="UP000244081">
    <property type="component" value="Unassembled WGS sequence"/>
</dbReference>
<dbReference type="RefSeq" id="WP_170122009.1">
    <property type="nucleotide sequence ID" value="NZ_QAYG01000001.1"/>
</dbReference>
<comment type="caution">
    <text evidence="1">The sequence shown here is derived from an EMBL/GenBank/DDBJ whole genome shotgun (WGS) entry which is preliminary data.</text>
</comment>
<accession>A0A2T5VFZ4</accession>